<evidence type="ECO:0000256" key="2">
    <source>
        <dbReference type="ARBA" id="ARBA00005417"/>
    </source>
</evidence>
<evidence type="ECO:0000259" key="9">
    <source>
        <dbReference type="PROSITE" id="PS50893"/>
    </source>
</evidence>
<dbReference type="InterPro" id="IPR003593">
    <property type="entry name" value="AAA+_ATPase"/>
</dbReference>
<keyword evidence="7" id="KW-1278">Translocase</keyword>
<dbReference type="PROSITE" id="PS00211">
    <property type="entry name" value="ABC_TRANSPORTER_1"/>
    <property type="match status" value="1"/>
</dbReference>
<comment type="subcellular location">
    <subcellularLocation>
        <location evidence="1">Cell membrane</location>
    </subcellularLocation>
</comment>
<dbReference type="InterPro" id="IPR015856">
    <property type="entry name" value="ABC_transpr_CbiO/EcfA_su"/>
</dbReference>
<evidence type="ECO:0000256" key="7">
    <source>
        <dbReference type="ARBA" id="ARBA00022967"/>
    </source>
</evidence>
<dbReference type="Gene3D" id="3.40.50.300">
    <property type="entry name" value="P-loop containing nucleotide triphosphate hydrolases"/>
    <property type="match status" value="1"/>
</dbReference>
<evidence type="ECO:0000313" key="10">
    <source>
        <dbReference type="EMBL" id="CAB4625169.1"/>
    </source>
</evidence>
<dbReference type="EMBL" id="CAFBLO010000025">
    <property type="protein sequence ID" value="CAB4863921.1"/>
    <property type="molecule type" value="Genomic_DNA"/>
</dbReference>
<dbReference type="SMART" id="SM00382">
    <property type="entry name" value="AAA"/>
    <property type="match status" value="1"/>
</dbReference>
<comment type="similarity">
    <text evidence="2">Belongs to the ABC transporter superfamily.</text>
</comment>
<dbReference type="Pfam" id="PF00005">
    <property type="entry name" value="ABC_tran"/>
    <property type="match status" value="1"/>
</dbReference>
<name>A0A6J7D169_9ZZZZ</name>
<dbReference type="InterPro" id="IPR027417">
    <property type="entry name" value="P-loop_NTPase"/>
</dbReference>
<dbReference type="InterPro" id="IPR017871">
    <property type="entry name" value="ABC_transporter-like_CS"/>
</dbReference>
<evidence type="ECO:0000256" key="1">
    <source>
        <dbReference type="ARBA" id="ARBA00004236"/>
    </source>
</evidence>
<accession>A0A6J7D169</accession>
<keyword evidence="4" id="KW-1003">Cell membrane</keyword>
<dbReference type="GO" id="GO:0043190">
    <property type="term" value="C:ATP-binding cassette (ABC) transporter complex"/>
    <property type="evidence" value="ECO:0007669"/>
    <property type="project" value="TreeGrafter"/>
</dbReference>
<keyword evidence="5" id="KW-0547">Nucleotide-binding</keyword>
<evidence type="ECO:0000256" key="5">
    <source>
        <dbReference type="ARBA" id="ARBA00022741"/>
    </source>
</evidence>
<evidence type="ECO:0000256" key="8">
    <source>
        <dbReference type="ARBA" id="ARBA00023136"/>
    </source>
</evidence>
<dbReference type="InterPro" id="IPR050095">
    <property type="entry name" value="ECF_ABC_transporter_ATP-bd"/>
</dbReference>
<dbReference type="PANTHER" id="PTHR43553">
    <property type="entry name" value="HEAVY METAL TRANSPORTER"/>
    <property type="match status" value="1"/>
</dbReference>
<evidence type="ECO:0000313" key="11">
    <source>
        <dbReference type="EMBL" id="CAB4863921.1"/>
    </source>
</evidence>
<feature type="domain" description="ABC transporter" evidence="9">
    <location>
        <begin position="6"/>
        <end position="245"/>
    </location>
</feature>
<dbReference type="GO" id="GO:0042626">
    <property type="term" value="F:ATPase-coupled transmembrane transporter activity"/>
    <property type="evidence" value="ECO:0007669"/>
    <property type="project" value="TreeGrafter"/>
</dbReference>
<evidence type="ECO:0000256" key="4">
    <source>
        <dbReference type="ARBA" id="ARBA00022475"/>
    </source>
</evidence>
<keyword evidence="6" id="KW-0067">ATP-binding</keyword>
<dbReference type="AlphaFoldDB" id="A0A6J7D169"/>
<dbReference type="SUPFAM" id="SSF52540">
    <property type="entry name" value="P-loop containing nucleoside triphosphate hydrolases"/>
    <property type="match status" value="1"/>
</dbReference>
<keyword evidence="3" id="KW-0813">Transport</keyword>
<reference evidence="11" key="1">
    <citation type="submission" date="2020-05" db="EMBL/GenBank/DDBJ databases">
        <authorList>
            <person name="Chiriac C."/>
            <person name="Salcher M."/>
            <person name="Ghai R."/>
            <person name="Kavagutti S V."/>
        </authorList>
    </citation>
    <scope>NUCLEOTIDE SEQUENCE</scope>
</reference>
<evidence type="ECO:0000256" key="3">
    <source>
        <dbReference type="ARBA" id="ARBA00022448"/>
    </source>
</evidence>
<organism evidence="11">
    <name type="scientific">freshwater metagenome</name>
    <dbReference type="NCBI Taxonomy" id="449393"/>
    <lineage>
        <taxon>unclassified sequences</taxon>
        <taxon>metagenomes</taxon>
        <taxon>ecological metagenomes</taxon>
    </lineage>
</organism>
<sequence>MALATLRGVSFTYAYTNEPALRDINLTLEEGLLYAIIGPNASGKSTLCALLRGIVPLFHEGELTGSAEIRGRNLFDWDPAELSREIGYVFENPFTQISGIKETVFEEIALGLENLGMPSDEVIDRVEQVVEQLELGALVAKNPNELSGGQRQKVAFASIIAMDADVIVIDEPTSQLDPESSDAVFAIIANLKKKGKSIVLVEHKMDLVAQYADRVIALNGGRLVIEGPTSEVFTSPLLNASDIARPAVTDLAEALAKVGRPLARTPVTRAEAADLIRARMKGGPRANRSR</sequence>
<evidence type="ECO:0000256" key="6">
    <source>
        <dbReference type="ARBA" id="ARBA00022840"/>
    </source>
</evidence>
<proteinExistence type="inferred from homology"/>
<dbReference type="EMBL" id="CAEZVJ010000030">
    <property type="protein sequence ID" value="CAB4625169.1"/>
    <property type="molecule type" value="Genomic_DNA"/>
</dbReference>
<dbReference type="InterPro" id="IPR003439">
    <property type="entry name" value="ABC_transporter-like_ATP-bd"/>
</dbReference>
<protein>
    <submittedName>
        <fullName evidence="11">Unannotated protein</fullName>
    </submittedName>
</protein>
<keyword evidence="8" id="KW-0472">Membrane</keyword>
<dbReference type="PROSITE" id="PS50893">
    <property type="entry name" value="ABC_TRANSPORTER_2"/>
    <property type="match status" value="1"/>
</dbReference>
<dbReference type="FunFam" id="3.40.50.300:FF:000224">
    <property type="entry name" value="Energy-coupling factor transporter ATP-binding protein EcfA"/>
    <property type="match status" value="1"/>
</dbReference>
<dbReference type="CDD" id="cd03225">
    <property type="entry name" value="ABC_cobalt_CbiO_domain1"/>
    <property type="match status" value="1"/>
</dbReference>
<dbReference type="GO" id="GO:0016887">
    <property type="term" value="F:ATP hydrolysis activity"/>
    <property type="evidence" value="ECO:0007669"/>
    <property type="project" value="InterPro"/>
</dbReference>
<dbReference type="GO" id="GO:0005524">
    <property type="term" value="F:ATP binding"/>
    <property type="evidence" value="ECO:0007669"/>
    <property type="project" value="UniProtKB-KW"/>
</dbReference>
<gene>
    <name evidence="10" type="ORF">UFOPK1961_00399</name>
    <name evidence="11" type="ORF">UFOPK3364_00400</name>
</gene>